<gene>
    <name evidence="3" type="ORF">ALNOE001_03360</name>
</gene>
<dbReference type="InterPro" id="IPR036265">
    <property type="entry name" value="HIT-like_sf"/>
</dbReference>
<evidence type="ECO:0000313" key="4">
    <source>
        <dbReference type="Proteomes" id="UP000253099"/>
    </source>
</evidence>
<dbReference type="Proteomes" id="UP000253099">
    <property type="component" value="Unassembled WGS sequence"/>
</dbReference>
<protein>
    <recommendedName>
        <fullName evidence="2">HIT domain-containing protein</fullName>
    </recommendedName>
</protein>
<reference evidence="3 4" key="1">
    <citation type="submission" date="2018-06" db="EMBL/GenBank/DDBJ databases">
        <title>Genomic insight into two independent archaeal endosymbiosis events.</title>
        <authorList>
            <person name="Lind A.E."/>
            <person name="Lewis W.H."/>
            <person name="Spang A."/>
            <person name="Guy L."/>
            <person name="Embley M.T."/>
            <person name="Ettema T.J.G."/>
        </authorList>
    </citation>
    <scope>NUCLEOTIDE SEQUENCE [LARGE SCALE GENOMIC DNA]</scope>
    <source>
        <strain evidence="3">NOE</strain>
    </source>
</reference>
<dbReference type="SUPFAM" id="SSF54197">
    <property type="entry name" value="HIT-like"/>
    <property type="match status" value="1"/>
</dbReference>
<dbReference type="Pfam" id="PF01230">
    <property type="entry name" value="HIT"/>
    <property type="match status" value="1"/>
</dbReference>
<proteinExistence type="predicted"/>
<evidence type="ECO:0000259" key="2">
    <source>
        <dbReference type="PROSITE" id="PS51084"/>
    </source>
</evidence>
<name>A0A366MEJ1_9EURY</name>
<comment type="caution">
    <text evidence="3">The sequence shown here is derived from an EMBL/GenBank/DDBJ whole genome shotgun (WGS) entry which is preliminary data.</text>
</comment>
<dbReference type="AlphaFoldDB" id="A0A366MEJ1"/>
<sequence>MNTINNNSSEVKTCEFSVDSSYGDLISETEYWEIFLAPSQRYLGTCVVSLKRECEDLKDLKTEEWVDFGILVESMEKANKKTFNADLFNWSCLKNKVYRKDNPSPHIHWHFIPRYENPREFEGLKFDDPDFGFFARAITKELSESPRDKLMEMMKDNIDL</sequence>
<evidence type="ECO:0000313" key="3">
    <source>
        <dbReference type="EMBL" id="RBQ24223.1"/>
    </source>
</evidence>
<feature type="domain" description="HIT" evidence="2">
    <location>
        <begin position="12"/>
        <end position="121"/>
    </location>
</feature>
<dbReference type="InterPro" id="IPR011146">
    <property type="entry name" value="HIT-like"/>
</dbReference>
<keyword evidence="4" id="KW-1185">Reference proteome</keyword>
<dbReference type="PROSITE" id="PS51084">
    <property type="entry name" value="HIT_2"/>
    <property type="match status" value="1"/>
</dbReference>
<dbReference type="EMBL" id="NIZT01000008">
    <property type="protein sequence ID" value="RBQ24223.1"/>
    <property type="molecule type" value="Genomic_DNA"/>
</dbReference>
<accession>A0A366MEJ1</accession>
<dbReference type="GO" id="GO:0003824">
    <property type="term" value="F:catalytic activity"/>
    <property type="evidence" value="ECO:0007669"/>
    <property type="project" value="InterPro"/>
</dbReference>
<organism evidence="3 4">
    <name type="scientific">Candidatus Methanobinarius endosymbioticus</name>
    <dbReference type="NCBI Taxonomy" id="2006182"/>
    <lineage>
        <taxon>Archaea</taxon>
        <taxon>Methanobacteriati</taxon>
        <taxon>Methanobacteriota</taxon>
        <taxon>Methanomada group</taxon>
        <taxon>Methanobacteria</taxon>
        <taxon>Methanobacteriales</taxon>
        <taxon>Methanobacteriaceae</taxon>
        <taxon>Candidatus Methanobinarius</taxon>
    </lineage>
</organism>
<dbReference type="Gene3D" id="3.30.428.10">
    <property type="entry name" value="HIT-like"/>
    <property type="match status" value="1"/>
</dbReference>
<feature type="short sequence motif" description="Histidine triad motif" evidence="1">
    <location>
        <begin position="106"/>
        <end position="110"/>
    </location>
</feature>
<evidence type="ECO:0000256" key="1">
    <source>
        <dbReference type="PROSITE-ProRule" id="PRU00464"/>
    </source>
</evidence>